<proteinExistence type="predicted"/>
<reference evidence="2" key="2">
    <citation type="submission" date="2015-07" db="EMBL/GenBank/DDBJ databases">
        <authorList>
            <person name="Noorani M."/>
        </authorList>
    </citation>
    <scope>NUCLEOTIDE SEQUENCE</scope>
    <source>
        <strain evidence="2">Yugu1</strain>
    </source>
</reference>
<feature type="compositionally biased region" description="Gly residues" evidence="1">
    <location>
        <begin position="40"/>
        <end position="52"/>
    </location>
</feature>
<protein>
    <submittedName>
        <fullName evidence="2">Uncharacterized protein</fullName>
    </submittedName>
</protein>
<dbReference type="EMBL" id="CM003528">
    <property type="protein sequence ID" value="RCV07154.1"/>
    <property type="molecule type" value="Genomic_DNA"/>
</dbReference>
<reference evidence="2" key="1">
    <citation type="journal article" date="2012" name="Nat. Biotechnol.">
        <title>Reference genome sequence of the model plant Setaria.</title>
        <authorList>
            <person name="Bennetzen J.L."/>
            <person name="Schmutz J."/>
            <person name="Wang H."/>
            <person name="Percifield R."/>
            <person name="Hawkins J."/>
            <person name="Pontaroli A.C."/>
            <person name="Estep M."/>
            <person name="Feng L."/>
            <person name="Vaughn J.N."/>
            <person name="Grimwood J."/>
            <person name="Jenkins J."/>
            <person name="Barry K."/>
            <person name="Lindquist E."/>
            <person name="Hellsten U."/>
            <person name="Deshpande S."/>
            <person name="Wang X."/>
            <person name="Wu X."/>
            <person name="Mitros T."/>
            <person name="Triplett J."/>
            <person name="Yang X."/>
            <person name="Ye C.Y."/>
            <person name="Mauro-Herrera M."/>
            <person name="Wang L."/>
            <person name="Li P."/>
            <person name="Sharma M."/>
            <person name="Sharma R."/>
            <person name="Ronald P.C."/>
            <person name="Panaud O."/>
            <person name="Kellogg E.A."/>
            <person name="Brutnell T.P."/>
            <person name="Doust A.N."/>
            <person name="Tuskan G.A."/>
            <person name="Rokhsar D."/>
            <person name="Devos K.M."/>
        </authorList>
    </citation>
    <scope>NUCLEOTIDE SEQUENCE [LARGE SCALE GENOMIC DNA]</scope>
    <source>
        <strain evidence="2">Yugu1</strain>
    </source>
</reference>
<feature type="region of interest" description="Disordered" evidence="1">
    <location>
        <begin position="79"/>
        <end position="98"/>
    </location>
</feature>
<dbReference type="AlphaFoldDB" id="A0A368PNT1"/>
<organism evidence="2">
    <name type="scientific">Setaria italica</name>
    <name type="common">Foxtail millet</name>
    <name type="synonym">Panicum italicum</name>
    <dbReference type="NCBI Taxonomy" id="4555"/>
    <lineage>
        <taxon>Eukaryota</taxon>
        <taxon>Viridiplantae</taxon>
        <taxon>Streptophyta</taxon>
        <taxon>Embryophyta</taxon>
        <taxon>Tracheophyta</taxon>
        <taxon>Spermatophyta</taxon>
        <taxon>Magnoliopsida</taxon>
        <taxon>Liliopsida</taxon>
        <taxon>Poales</taxon>
        <taxon>Poaceae</taxon>
        <taxon>PACMAD clade</taxon>
        <taxon>Panicoideae</taxon>
        <taxon>Panicodae</taxon>
        <taxon>Paniceae</taxon>
        <taxon>Cenchrinae</taxon>
        <taxon>Setaria</taxon>
    </lineage>
</organism>
<name>A0A368PNT1_SETIT</name>
<gene>
    <name evidence="2" type="ORF">SETIT_1G221700v2</name>
</gene>
<sequence length="186" mass="19506">MAAREDGAKKDPAARRLTFEVGDGDLTGGHPVGQDSVDFGGQGSMSTGPGGGSRDHAFFFDAPAPPGGGLDHAFAFDAPPGPGGGGGARRRRPRWDAAPSRAPILASGRERDGARWRARRAVAQPGRCSPGLARRVHPALPVTAVVTPAAVRERPLLRSYPQFFTLLPVDFDSDGDQSCTKKNLTI</sequence>
<feature type="compositionally biased region" description="Basic and acidic residues" evidence="1">
    <location>
        <begin position="1"/>
        <end position="18"/>
    </location>
</feature>
<feature type="region of interest" description="Disordered" evidence="1">
    <location>
        <begin position="1"/>
        <end position="57"/>
    </location>
</feature>
<evidence type="ECO:0000256" key="1">
    <source>
        <dbReference type="SAM" id="MobiDB-lite"/>
    </source>
</evidence>
<accession>A0A368PNT1</accession>
<evidence type="ECO:0000313" key="2">
    <source>
        <dbReference type="EMBL" id="RCV07154.1"/>
    </source>
</evidence>